<sequence>MLTETTAALRSQVADVVSDRAGIDVPSVEEDLLEAGLIDSLALVTLIVALEETFGVQLPLDDFDIERFRSVAAMADFLAEMGAEPA</sequence>
<reference evidence="2 3" key="1">
    <citation type="submission" date="2020-07" db="EMBL/GenBank/DDBJ databases">
        <title>Sequencing the genomes of 1000 actinobacteria strains.</title>
        <authorList>
            <person name="Klenk H.-P."/>
        </authorList>
    </citation>
    <scope>NUCLEOTIDE SEQUENCE [LARGE SCALE GENOMIC DNA]</scope>
    <source>
        <strain evidence="2 3">DSM 45772</strain>
    </source>
</reference>
<dbReference type="Pfam" id="PF00550">
    <property type="entry name" value="PP-binding"/>
    <property type="match status" value="1"/>
</dbReference>
<dbReference type="RefSeq" id="WP_179794689.1">
    <property type="nucleotide sequence ID" value="NZ_BAABHP010000014.1"/>
</dbReference>
<organism evidence="2 3">
    <name type="scientific">Actinomycetospora corticicola</name>
    <dbReference type="NCBI Taxonomy" id="663602"/>
    <lineage>
        <taxon>Bacteria</taxon>
        <taxon>Bacillati</taxon>
        <taxon>Actinomycetota</taxon>
        <taxon>Actinomycetes</taxon>
        <taxon>Pseudonocardiales</taxon>
        <taxon>Pseudonocardiaceae</taxon>
        <taxon>Actinomycetospora</taxon>
    </lineage>
</organism>
<dbReference type="Gene3D" id="1.10.1200.10">
    <property type="entry name" value="ACP-like"/>
    <property type="match status" value="1"/>
</dbReference>
<dbReference type="SUPFAM" id="SSF47336">
    <property type="entry name" value="ACP-like"/>
    <property type="match status" value="1"/>
</dbReference>
<dbReference type="AlphaFoldDB" id="A0A7Y9J6D1"/>
<proteinExistence type="predicted"/>
<accession>A0A7Y9J6D1</accession>
<dbReference type="InterPro" id="IPR036736">
    <property type="entry name" value="ACP-like_sf"/>
</dbReference>
<dbReference type="InterPro" id="IPR009081">
    <property type="entry name" value="PP-bd_ACP"/>
</dbReference>
<gene>
    <name evidence="2" type="ORF">BJ983_003207</name>
</gene>
<feature type="domain" description="Carrier" evidence="1">
    <location>
        <begin position="1"/>
        <end position="82"/>
    </location>
</feature>
<keyword evidence="3" id="KW-1185">Reference proteome</keyword>
<name>A0A7Y9J6D1_9PSEU</name>
<evidence type="ECO:0000313" key="2">
    <source>
        <dbReference type="EMBL" id="NYD37105.1"/>
    </source>
</evidence>
<dbReference type="Proteomes" id="UP000535890">
    <property type="component" value="Unassembled WGS sequence"/>
</dbReference>
<dbReference type="PROSITE" id="PS50075">
    <property type="entry name" value="CARRIER"/>
    <property type="match status" value="1"/>
</dbReference>
<comment type="caution">
    <text evidence="2">The sequence shown here is derived from an EMBL/GenBank/DDBJ whole genome shotgun (WGS) entry which is preliminary data.</text>
</comment>
<evidence type="ECO:0000259" key="1">
    <source>
        <dbReference type="PROSITE" id="PS50075"/>
    </source>
</evidence>
<protein>
    <submittedName>
        <fullName evidence="2">Acyl carrier protein</fullName>
    </submittedName>
</protein>
<evidence type="ECO:0000313" key="3">
    <source>
        <dbReference type="Proteomes" id="UP000535890"/>
    </source>
</evidence>
<dbReference type="EMBL" id="JACCBN010000001">
    <property type="protein sequence ID" value="NYD37105.1"/>
    <property type="molecule type" value="Genomic_DNA"/>
</dbReference>